<dbReference type="EC" id="3.1.-.-" evidence="12"/>
<dbReference type="Pfam" id="PF25140">
    <property type="entry name" value="PGAP1_TMD"/>
    <property type="match status" value="1"/>
</dbReference>
<dbReference type="FunFam" id="1.20.1250.20:FF:000190">
    <property type="entry name" value="Sugar transporter family protein"/>
    <property type="match status" value="1"/>
</dbReference>
<dbReference type="InterPro" id="IPR056824">
    <property type="entry name" value="PGAP1_TMD"/>
</dbReference>
<comment type="similarity">
    <text evidence="3 12">Belongs to the GPI inositol-deacylase family.</text>
</comment>
<name>A0A1S9REK7_PENBI</name>
<evidence type="ECO:0000256" key="4">
    <source>
        <dbReference type="ARBA" id="ARBA00015856"/>
    </source>
</evidence>
<evidence type="ECO:0000256" key="9">
    <source>
        <dbReference type="ARBA" id="ARBA00022927"/>
    </source>
</evidence>
<accession>A0A1S9REK7</accession>
<evidence type="ECO:0000256" key="3">
    <source>
        <dbReference type="ARBA" id="ARBA00006931"/>
    </source>
</evidence>
<keyword evidence="9 12" id="KW-0653">Protein transport</keyword>
<feature type="compositionally biased region" description="Basic and acidic residues" evidence="13">
    <location>
        <begin position="516"/>
        <end position="526"/>
    </location>
</feature>
<feature type="transmembrane region" description="Helical" evidence="12">
    <location>
        <begin position="1587"/>
        <end position="1604"/>
    </location>
</feature>
<feature type="transmembrane region" description="Helical" evidence="12">
    <location>
        <begin position="308"/>
        <end position="330"/>
    </location>
</feature>
<feature type="transmembrane region" description="Helical" evidence="12">
    <location>
        <begin position="1322"/>
        <end position="1342"/>
    </location>
</feature>
<evidence type="ECO:0000256" key="10">
    <source>
        <dbReference type="ARBA" id="ARBA00022989"/>
    </source>
</evidence>
<evidence type="ECO:0000256" key="7">
    <source>
        <dbReference type="ARBA" id="ARBA00022801"/>
    </source>
</evidence>
<feature type="transmembrane region" description="Helical" evidence="12">
    <location>
        <begin position="1490"/>
        <end position="1514"/>
    </location>
</feature>
<feature type="transmembrane region" description="Helical" evidence="12">
    <location>
        <begin position="1439"/>
        <end position="1469"/>
    </location>
</feature>
<evidence type="ECO:0000313" key="16">
    <source>
        <dbReference type="Proteomes" id="UP000190744"/>
    </source>
</evidence>
<feature type="transmembrane region" description="Helical" evidence="12">
    <location>
        <begin position="1374"/>
        <end position="1393"/>
    </location>
</feature>
<dbReference type="Proteomes" id="UP000190744">
    <property type="component" value="Unassembled WGS sequence"/>
</dbReference>
<dbReference type="GO" id="GO:0005789">
    <property type="term" value="C:endoplasmic reticulum membrane"/>
    <property type="evidence" value="ECO:0007669"/>
    <property type="project" value="UniProtKB-SubCell"/>
</dbReference>
<protein>
    <recommendedName>
        <fullName evidence="4 12">GPI inositol-deacylase</fullName>
        <ecNumber evidence="12">3.1.-.-</ecNumber>
    </recommendedName>
</protein>
<dbReference type="SUPFAM" id="SSF53474">
    <property type="entry name" value="alpha/beta-Hydrolases"/>
    <property type="match status" value="1"/>
</dbReference>
<proteinExistence type="inferred from homology"/>
<comment type="caution">
    <text evidence="15">The sequence shown here is derived from an EMBL/GenBank/DDBJ whole genome shotgun (WGS) entry which is preliminary data.</text>
</comment>
<dbReference type="GO" id="GO:0022857">
    <property type="term" value="F:transmembrane transporter activity"/>
    <property type="evidence" value="ECO:0007669"/>
    <property type="project" value="InterPro"/>
</dbReference>
<dbReference type="FunFam" id="3.40.50.1820:FF:000056">
    <property type="entry name" value="GPI inositol-deacylase"/>
    <property type="match status" value="1"/>
</dbReference>
<evidence type="ECO:0000256" key="8">
    <source>
        <dbReference type="ARBA" id="ARBA00022824"/>
    </source>
</evidence>
<keyword evidence="5 12" id="KW-0813">Transport</keyword>
<gene>
    <name evidence="15" type="primary">bst1</name>
    <name evidence="15" type="ORF">PEBR_32907</name>
</gene>
<feature type="domain" description="Major facilitator superfamily (MFS) profile" evidence="14">
    <location>
        <begin position="58"/>
        <end position="461"/>
    </location>
</feature>
<feature type="region of interest" description="Disordered" evidence="13">
    <location>
        <begin position="484"/>
        <end position="607"/>
    </location>
</feature>
<feature type="transmembrane region" description="Helical" evidence="12">
    <location>
        <begin position="435"/>
        <end position="456"/>
    </location>
</feature>
<evidence type="ECO:0000256" key="6">
    <source>
        <dbReference type="ARBA" id="ARBA00022692"/>
    </source>
</evidence>
<dbReference type="InterPro" id="IPR005828">
    <property type="entry name" value="MFS_sugar_transport-like"/>
</dbReference>
<feature type="compositionally biased region" description="Polar residues" evidence="13">
    <location>
        <begin position="560"/>
        <end position="583"/>
    </location>
</feature>
<feature type="compositionally biased region" description="Basic and acidic residues" evidence="13">
    <location>
        <begin position="484"/>
        <end position="503"/>
    </location>
</feature>
<feature type="transmembrane region" description="Helical" evidence="12">
    <location>
        <begin position="94"/>
        <end position="115"/>
    </location>
</feature>
<feature type="transmembrane region" description="Helical" evidence="12">
    <location>
        <begin position="337"/>
        <end position="356"/>
    </location>
</feature>
<evidence type="ECO:0000259" key="14">
    <source>
        <dbReference type="PROSITE" id="PS50850"/>
    </source>
</evidence>
<feature type="transmembrane region" description="Helical" evidence="12">
    <location>
        <begin position="56"/>
        <end position="74"/>
    </location>
</feature>
<keyword evidence="7 12" id="KW-0378">Hydrolase</keyword>
<feature type="transmembrane region" description="Helical" evidence="12">
    <location>
        <begin position="269"/>
        <end position="288"/>
    </location>
</feature>
<feature type="transmembrane region" description="Helical" evidence="12">
    <location>
        <begin position="1276"/>
        <end position="1294"/>
    </location>
</feature>
<evidence type="ECO:0000313" key="15">
    <source>
        <dbReference type="EMBL" id="OOQ83826.1"/>
    </source>
</evidence>
<evidence type="ECO:0000256" key="12">
    <source>
        <dbReference type="RuleBase" id="RU365011"/>
    </source>
</evidence>
<keyword evidence="11 12" id="KW-0472">Membrane</keyword>
<dbReference type="FunFam" id="1.20.1250.20:FF:000276">
    <property type="entry name" value="Sugar transporter family protein"/>
    <property type="match status" value="1"/>
</dbReference>
<dbReference type="InterPro" id="IPR012908">
    <property type="entry name" value="PGAP1-ab_dom-like"/>
</dbReference>
<dbReference type="InterPro" id="IPR020846">
    <property type="entry name" value="MFS_dom"/>
</dbReference>
<dbReference type="Gene3D" id="3.40.50.1820">
    <property type="entry name" value="alpha/beta hydrolase"/>
    <property type="match status" value="1"/>
</dbReference>
<dbReference type="PANTHER" id="PTHR15495">
    <property type="entry name" value="NEGATIVE REGULATOR OF VESICLE FORMATION-RELATED"/>
    <property type="match status" value="1"/>
</dbReference>
<dbReference type="GO" id="GO:0017000">
    <property type="term" value="P:antibiotic biosynthetic process"/>
    <property type="evidence" value="ECO:0007669"/>
    <property type="project" value="UniProtKB-ARBA"/>
</dbReference>
<dbReference type="Pfam" id="PF00083">
    <property type="entry name" value="Sugar_tr"/>
    <property type="match status" value="1"/>
</dbReference>
<dbReference type="GO" id="GO:0050185">
    <property type="term" value="F:phosphatidylinositol deacylase activity"/>
    <property type="evidence" value="ECO:0007669"/>
    <property type="project" value="TreeGrafter"/>
</dbReference>
<dbReference type="GO" id="GO:0006505">
    <property type="term" value="P:GPI anchor metabolic process"/>
    <property type="evidence" value="ECO:0007669"/>
    <property type="project" value="TreeGrafter"/>
</dbReference>
<dbReference type="Gene3D" id="1.20.1250.20">
    <property type="entry name" value="MFS general substrate transporter like domains"/>
    <property type="match status" value="2"/>
</dbReference>
<dbReference type="PROSITE" id="PS50850">
    <property type="entry name" value="MFS"/>
    <property type="match status" value="1"/>
</dbReference>
<evidence type="ECO:0000256" key="2">
    <source>
        <dbReference type="ARBA" id="ARBA00004477"/>
    </source>
</evidence>
<feature type="transmembrane region" description="Helical" evidence="12">
    <location>
        <begin position="1563"/>
        <end position="1581"/>
    </location>
</feature>
<dbReference type="CDD" id="cd17316">
    <property type="entry name" value="MFS_SV2_like"/>
    <property type="match status" value="1"/>
</dbReference>
<organism evidence="15 16">
    <name type="scientific">Penicillium brasilianum</name>
    <dbReference type="NCBI Taxonomy" id="104259"/>
    <lineage>
        <taxon>Eukaryota</taxon>
        <taxon>Fungi</taxon>
        <taxon>Dikarya</taxon>
        <taxon>Ascomycota</taxon>
        <taxon>Pezizomycotina</taxon>
        <taxon>Eurotiomycetes</taxon>
        <taxon>Eurotiomycetidae</taxon>
        <taxon>Eurotiales</taxon>
        <taxon>Aspergillaceae</taxon>
        <taxon>Penicillium</taxon>
    </lineage>
</organism>
<sequence>MGELHDHSAHAQASPDVEEHMSVGRYIATRIPTLVPPMNPAPNPFKALTLLNRQQWMFFLVAFCGWTWDAFDFFTVSLTTSQLAKTFDKSITDITWGITLVLMLRSIGAIIFGIASDRYGRKWPFVVNQLLFVVIELGCGFCQTYKQFLGCRALFGIAMGGLYGNAAATALEDCPSEARGIISGLLQQGYAFGYLLATAFARGLVDTTPHGWRPLYWFAACPPILIIAFRLCLPETETFRRRQEARAEMRGGVAASFMSEGKVAVKRHWLLLIYLVLLMAGFNFMSHGSQDLYPTMLSNQFNLSKNGVTITQVVANLGALSGGTLCGWASQIFGRRFSIIVICIVGGALLYPYTFVKNEKVMAAAFFEQFMVQGAWGVIPIHLMELSPGSIRTFVVGTSYQLGNLVSSASSTIESTIGERFPLPPTKAAPHRYEYGNVICIFMGCVFLYVIILTLAGPERLGRNFDADHDADLAVVAARRGMNRDGYESDPEKAAVAQHEGKRSSGSPVADDSEDSPARSSDDHGNGHGPGNAIDSSNDKSRSQIARHGTSFDLRRDNGRSTPRSRNSSLWRTPSAQASNDTKTMPLGSPRLPMEAPSPDGRRARQSSLRSPWSCSILTALTTFFAVAFLFSTVRSFASRQVGGDGCGVPMMSPTFIRMLEFDTEHTRFASKYNLFLYREEGVDPYTQDNIGLNGVPVLFLPGNAGSYRQVRSLAAEASRHYYDVVRHDEERHAAGTRSLDFFMVDFNEDMAAFHGQTLLDQAEYVNEAISYILSLYHDPRRTRRDPVLPDPSAVILIGHSMGGIVARTALTMSNYQANSVNTIITMSAPHAKPPVSFDSDIVHTYKQINDYWREAYSQTWANNNPLWHLTLISIAGGARDTVVPSDYTSISSLVPETHGFTVFTSSIPNVWIGMDHLSITWCDQFRKAIIKSLFDIIDARRPSQTKPRADRMQSLKRWYLTGLESVSERTLSQKEPNTLLTLEDNANTILAQGQRLVLRELGRQHGPDVRLLPIPPQGVSGKKFTLLTDQSLDKQGNIEVLFCSVFPLNNGRSAIFSMNLDFSGGTVGSTRLACKSAAEDVIYLPSSTRTSKNAYDRVPPFSYLQYDLENLAEHQFVAVVDKANVPTPGFLVAEFSDSSDSMIRAKVGLGSLLSAGLKMRLPANRPMLTEVNIPALHSSLLNYKLKITRHPQKEELFAPLLRQSIPDPHESKFFVNVNDVHVNLHGVAPYMPSPVRESASAGGASFQLWTDPSPGETVDISLKIDLIGSLGELVMRYRTVFAAFPLLVVALVLRKQFQVYDQTGYFIPFTDGLDRALRSSLPLLLVAMSLLASSLATTKALPQSDDPFHWRTNSTETPLDFTKNDLLLGSQDAFFWFLVPIFGLISVGVCVLVNYVALVLVNIFSLVYGAINSKSGYIRREDRGNLPIFSAPTPRRRVIHTAILLLLVSTIIPYQFAYLVACIVQLATTVRSQWHAKETRSTSHLNFSNYAHSILILMLWILPINVLVLLVWAHNLVVHWFMPFSSHHNVLSIMPFLLLVETMTSGAMIPRITTRFRHVTSMLFFAIAIYSAVYGVTYAYLLHHLANLLAAWFVGIYLVGSGFSPRRLWRIIDGDELPEDGGRHVKKKP</sequence>
<dbReference type="GO" id="GO:0015031">
    <property type="term" value="P:protein transport"/>
    <property type="evidence" value="ECO:0007669"/>
    <property type="project" value="UniProtKB-KW"/>
</dbReference>
<keyword evidence="8 12" id="KW-0256">Endoplasmic reticulum</keyword>
<evidence type="ECO:0000256" key="13">
    <source>
        <dbReference type="SAM" id="MobiDB-lite"/>
    </source>
</evidence>
<evidence type="ECO:0000256" key="11">
    <source>
        <dbReference type="ARBA" id="ARBA00023136"/>
    </source>
</evidence>
<dbReference type="Pfam" id="PF07819">
    <property type="entry name" value="PGAP1"/>
    <property type="match status" value="1"/>
</dbReference>
<keyword evidence="10 12" id="KW-1133">Transmembrane helix</keyword>
<dbReference type="GO" id="GO:0072330">
    <property type="term" value="P:monocarboxylic acid biosynthetic process"/>
    <property type="evidence" value="ECO:0007669"/>
    <property type="project" value="UniProtKB-ARBA"/>
</dbReference>
<dbReference type="InterPro" id="IPR039529">
    <property type="entry name" value="PGAP1/BST1"/>
</dbReference>
<evidence type="ECO:0000256" key="1">
    <source>
        <dbReference type="ARBA" id="ARBA00003496"/>
    </source>
</evidence>
<comment type="subcellular location">
    <subcellularLocation>
        <location evidence="2">Endoplasmic reticulum membrane</location>
        <topology evidence="2">Multi-pass membrane protein</topology>
    </subcellularLocation>
</comment>
<evidence type="ECO:0000256" key="5">
    <source>
        <dbReference type="ARBA" id="ARBA00022448"/>
    </source>
</evidence>
<feature type="transmembrane region" description="Helical" evidence="12">
    <location>
        <begin position="215"/>
        <end position="233"/>
    </location>
</feature>
<dbReference type="Pfam" id="PF25141">
    <property type="entry name" value="PGAP1_2nd"/>
    <property type="match status" value="1"/>
</dbReference>
<dbReference type="SUPFAM" id="SSF103473">
    <property type="entry name" value="MFS general substrate transporter"/>
    <property type="match status" value="1"/>
</dbReference>
<dbReference type="InterPro" id="IPR036259">
    <property type="entry name" value="MFS_trans_sf"/>
</dbReference>
<keyword evidence="6 12" id="KW-0812">Transmembrane</keyword>
<feature type="transmembrane region" description="Helical" evidence="12">
    <location>
        <begin position="185"/>
        <end position="203"/>
    </location>
</feature>
<dbReference type="EMBL" id="LJBN01000190">
    <property type="protein sequence ID" value="OOQ83826.1"/>
    <property type="molecule type" value="Genomic_DNA"/>
</dbReference>
<dbReference type="InterPro" id="IPR029058">
    <property type="entry name" value="AB_hydrolase_fold"/>
</dbReference>
<dbReference type="GO" id="GO:0006888">
    <property type="term" value="P:endoplasmic reticulum to Golgi vesicle-mediated transport"/>
    <property type="evidence" value="ECO:0007669"/>
    <property type="project" value="TreeGrafter"/>
</dbReference>
<reference evidence="16" key="1">
    <citation type="submission" date="2015-09" db="EMBL/GenBank/DDBJ databases">
        <authorList>
            <person name="Fill T.P."/>
            <person name="Baretta J.F."/>
            <person name="de Almeida L.G."/>
            <person name="Rocha M."/>
            <person name="de Souza D.H."/>
            <person name="Malavazi I."/>
            <person name="Cerdeira L.T."/>
            <person name="Hong H."/>
            <person name="Samborskyy M."/>
            <person name="de Vasconcelos A.T."/>
            <person name="Leadlay P."/>
            <person name="Rodrigues-Filho E."/>
        </authorList>
    </citation>
    <scope>NUCLEOTIDE SEQUENCE [LARGE SCALE GENOMIC DNA]</scope>
    <source>
        <strain evidence="16">LaBioMMi 136</strain>
    </source>
</reference>
<dbReference type="PANTHER" id="PTHR15495:SF7">
    <property type="entry name" value="GPI INOSITOL-DEACYLASE"/>
    <property type="match status" value="1"/>
</dbReference>
<comment type="function">
    <text evidence="1 12">Involved in inositol deacylation of GPI-anchored proteins which plays important roles in the quality control and ER-associated degradation of GPI-anchored proteins.</text>
</comment>
<feature type="transmembrane region" description="Helical" evidence="12">
    <location>
        <begin position="612"/>
        <end position="631"/>
    </location>
</feature>